<feature type="region of interest" description="Disordered" evidence="5">
    <location>
        <begin position="431"/>
        <end position="470"/>
    </location>
</feature>
<dbReference type="Pfam" id="PF00488">
    <property type="entry name" value="MutS_V"/>
    <property type="match status" value="1"/>
</dbReference>
<organism evidence="7 8">
    <name type="scientific">Tetradesmus obliquus</name>
    <name type="common">Green alga</name>
    <name type="synonym">Acutodesmus obliquus</name>
    <dbReference type="NCBI Taxonomy" id="3088"/>
    <lineage>
        <taxon>Eukaryota</taxon>
        <taxon>Viridiplantae</taxon>
        <taxon>Chlorophyta</taxon>
        <taxon>core chlorophytes</taxon>
        <taxon>Chlorophyceae</taxon>
        <taxon>CS clade</taxon>
        <taxon>Sphaeropleales</taxon>
        <taxon>Scenedesmaceae</taxon>
        <taxon>Tetradesmus</taxon>
    </lineage>
</organism>
<feature type="region of interest" description="Disordered" evidence="5">
    <location>
        <begin position="157"/>
        <end position="188"/>
    </location>
</feature>
<dbReference type="GO" id="GO:0006298">
    <property type="term" value="P:mismatch repair"/>
    <property type="evidence" value="ECO:0007669"/>
    <property type="project" value="InterPro"/>
</dbReference>
<dbReference type="InterPro" id="IPR007696">
    <property type="entry name" value="DNA_mismatch_repair_MutS_core"/>
</dbReference>
<feature type="compositionally biased region" description="Low complexity" evidence="5">
    <location>
        <begin position="379"/>
        <end position="389"/>
    </location>
</feature>
<evidence type="ECO:0000256" key="5">
    <source>
        <dbReference type="SAM" id="MobiDB-lite"/>
    </source>
</evidence>
<proteinExistence type="predicted"/>
<dbReference type="SMART" id="SM00534">
    <property type="entry name" value="MUTSac"/>
    <property type="match status" value="1"/>
</dbReference>
<feature type="compositionally biased region" description="Basic and acidic residues" evidence="5">
    <location>
        <begin position="159"/>
        <end position="168"/>
    </location>
</feature>
<feature type="domain" description="DNA mismatch repair proteins mutS family" evidence="6">
    <location>
        <begin position="577"/>
        <end position="593"/>
    </location>
</feature>
<keyword evidence="1" id="KW-0547">Nucleotide-binding</keyword>
<dbReference type="AlphaFoldDB" id="A0A383W1M4"/>
<feature type="compositionally biased region" description="Low complexity" evidence="5">
    <location>
        <begin position="431"/>
        <end position="442"/>
    </location>
</feature>
<evidence type="ECO:0000256" key="1">
    <source>
        <dbReference type="ARBA" id="ARBA00022741"/>
    </source>
</evidence>
<dbReference type="PROSITE" id="PS00486">
    <property type="entry name" value="DNA_MISMATCH_REPAIR_2"/>
    <property type="match status" value="1"/>
</dbReference>
<dbReference type="GO" id="GO:0030983">
    <property type="term" value="F:mismatched DNA binding"/>
    <property type="evidence" value="ECO:0007669"/>
    <property type="project" value="InterPro"/>
</dbReference>
<reference evidence="7 8" key="1">
    <citation type="submission" date="2016-10" db="EMBL/GenBank/DDBJ databases">
        <authorList>
            <person name="Cai Z."/>
        </authorList>
    </citation>
    <scope>NUCLEOTIDE SEQUENCE [LARGE SCALE GENOMIC DNA]</scope>
</reference>
<evidence type="ECO:0000256" key="3">
    <source>
        <dbReference type="ARBA" id="ARBA00023125"/>
    </source>
</evidence>
<dbReference type="PANTHER" id="PTHR48466:SF2">
    <property type="entry name" value="OS10G0509000 PROTEIN"/>
    <property type="match status" value="1"/>
</dbReference>
<keyword evidence="4" id="KW-0175">Coiled coil</keyword>
<keyword evidence="2" id="KW-0067">ATP-binding</keyword>
<dbReference type="InterPro" id="IPR000432">
    <property type="entry name" value="DNA_mismatch_repair_MutS_C"/>
</dbReference>
<name>A0A383W1M4_TETOB</name>
<evidence type="ECO:0000256" key="4">
    <source>
        <dbReference type="SAM" id="Coils"/>
    </source>
</evidence>
<dbReference type="GO" id="GO:0005524">
    <property type="term" value="F:ATP binding"/>
    <property type="evidence" value="ECO:0007669"/>
    <property type="project" value="UniProtKB-KW"/>
</dbReference>
<evidence type="ECO:0000256" key="2">
    <source>
        <dbReference type="ARBA" id="ARBA00022840"/>
    </source>
</evidence>
<dbReference type="InterPro" id="IPR036187">
    <property type="entry name" value="DNA_mismatch_repair_MutS_sf"/>
</dbReference>
<keyword evidence="3" id="KW-0238">DNA-binding</keyword>
<evidence type="ECO:0000259" key="6">
    <source>
        <dbReference type="PROSITE" id="PS00486"/>
    </source>
</evidence>
<dbReference type="PANTHER" id="PTHR48466">
    <property type="entry name" value="OS10G0509000 PROTEIN-RELATED"/>
    <property type="match status" value="1"/>
</dbReference>
<dbReference type="EMBL" id="FNXT01001022">
    <property type="protein sequence ID" value="SZX71013.1"/>
    <property type="molecule type" value="Genomic_DNA"/>
</dbReference>
<dbReference type="STRING" id="3088.A0A383W1M4"/>
<keyword evidence="8" id="KW-1185">Reference proteome</keyword>
<evidence type="ECO:0000313" key="8">
    <source>
        <dbReference type="Proteomes" id="UP000256970"/>
    </source>
</evidence>
<dbReference type="SMART" id="SM00533">
    <property type="entry name" value="MUTSd"/>
    <property type="match status" value="1"/>
</dbReference>
<gene>
    <name evidence="7" type="ORF">BQ4739_LOCUS11162</name>
</gene>
<accession>A0A383W1M4</accession>
<sequence>MTGKAAAAAAPTAGAYTPAAEAATAPAAAHAHTPDAAAAAEAQRQSLELLEWPAVCRQVAAFCGTSMAAELLLAGQLPIGSSRQHSELLLQQTQEAADAQLEVAGVFDLRPALAAAAGGGVLNPRQLEGVAASMEAAFELHQIVCVSAAAAAAAADADAGQHSEHRQQLQDAQQHASRQRKQQQQQQQQQRQYKWPCLADLAAGIQQRELATLRAIRSCISDGAVLSEASPELAAVRAARQANREESRSIVTGIARQLYTQGAAEGREPLLMRGRYCVAVRSSQRAAVGKGAVRLGASQTGATLYMEPPQVLELNNREALLAEQQEQQELAVLAGLSQLLVARGAALQELLGAVTALDIVAARAKHASWLGAVRPAFTSSSGSSSSSSSPMHMPGARHPLLMQGALPPLPRPVSIDDASFEADFVPPPLWASAAGSSGSSSSSDDDEADAGLNGSDGVQSSRPMPKPLDLRVPGDVRVVAITGPNTGGKTVTLKTAGLMALMAKAGLFVPVDLQELAAAAAAGSSSSSSNKSQPQLLWFDQVLADIGDAQSLQQNLSTFSGHIARLKLLLAGAGAGSLVLLDEVGSGTDPQEGAALARAVLDRLAGTARLTLATSHHAELKAAADEDSRYVNVSMEFNTVTLRPTYKLQWRCAGSSNALDIAQALGFDARVLAAARIIARAELGQREEKQGRMEQVAASVEGQLAEARAKVAAMEAARQQQEAEADSIRDKIRSLVIRRNKLRGLEKAVLKEQAELVLEVQQAAKLVRRQQAELSDVQAIINHYTAKVQSPASKASSAAAAAAGSASAASASTAAASTAAAAAAATGDEDVFDDLRVGEYVWVPSFAEAGQLMLVQVLKVSADHVFVDVPFMFMPVGHGSMKRQQGVKVPRSKVFSREQLQLPERALEGLAGYDAAQAEEDQQLLSSVDSMLQSGAAGSSSSSSAVAEGQLQQQQQGAAADGSSSAGAGSNRRKQQQAAQTYASVEQQQSNTLDLEGMVPEAAVDELADAIIAHQTAAAAAAAAAEDVGQLGLQHAGGSGLLDGGVLYVQHGVGTGAVKRAVLRCIEGQHAKGLVRRWKKGPDAGCTVVWLALECEDAAVC</sequence>
<dbReference type="SUPFAM" id="SSF48334">
    <property type="entry name" value="DNA repair protein MutS, domain III"/>
    <property type="match status" value="1"/>
</dbReference>
<dbReference type="SUPFAM" id="SSF52540">
    <property type="entry name" value="P-loop containing nucleoside triphosphate hydrolases"/>
    <property type="match status" value="1"/>
</dbReference>
<evidence type="ECO:0000313" key="7">
    <source>
        <dbReference type="EMBL" id="SZX71013.1"/>
    </source>
</evidence>
<feature type="region of interest" description="Disordered" evidence="5">
    <location>
        <begin position="379"/>
        <end position="408"/>
    </location>
</feature>
<dbReference type="InterPro" id="IPR027417">
    <property type="entry name" value="P-loop_NTPase"/>
</dbReference>
<feature type="compositionally biased region" description="Low complexity" evidence="5">
    <location>
        <begin position="935"/>
        <end position="970"/>
    </location>
</feature>
<feature type="coiled-coil region" evidence="4">
    <location>
        <begin position="697"/>
        <end position="738"/>
    </location>
</feature>
<dbReference type="Gene3D" id="3.40.50.300">
    <property type="entry name" value="P-loop containing nucleotide triphosphate hydrolases"/>
    <property type="match status" value="1"/>
</dbReference>
<protein>
    <recommendedName>
        <fullName evidence="6">DNA mismatch repair proteins mutS family domain-containing protein</fullName>
    </recommendedName>
</protein>
<dbReference type="Proteomes" id="UP000256970">
    <property type="component" value="Unassembled WGS sequence"/>
</dbReference>
<dbReference type="GO" id="GO:0140664">
    <property type="term" value="F:ATP-dependent DNA damage sensor activity"/>
    <property type="evidence" value="ECO:0007669"/>
    <property type="project" value="InterPro"/>
</dbReference>
<dbReference type="InterPro" id="IPR045076">
    <property type="entry name" value="MutS"/>
</dbReference>
<feature type="region of interest" description="Disordered" evidence="5">
    <location>
        <begin position="935"/>
        <end position="987"/>
    </location>
</feature>
<feature type="compositionally biased region" description="Polar residues" evidence="5">
    <location>
        <begin position="976"/>
        <end position="987"/>
    </location>
</feature>